<keyword evidence="1" id="KW-1133">Transmembrane helix</keyword>
<feature type="transmembrane region" description="Helical" evidence="1">
    <location>
        <begin position="110"/>
        <end position="129"/>
    </location>
</feature>
<keyword evidence="4" id="KW-1185">Reference proteome</keyword>
<feature type="transmembrane region" description="Helical" evidence="1">
    <location>
        <begin position="50"/>
        <end position="66"/>
    </location>
</feature>
<name>A0A2W7K261_9FLAO</name>
<dbReference type="PANTHER" id="PTHR28008:SF1">
    <property type="entry name" value="DOMAIN PROTEIN, PUTATIVE (AFU_ORTHOLOGUE AFUA_3G10980)-RELATED"/>
    <property type="match status" value="1"/>
</dbReference>
<keyword evidence="1" id="KW-0472">Membrane</keyword>
<feature type="transmembrane region" description="Helical" evidence="1">
    <location>
        <begin position="12"/>
        <end position="30"/>
    </location>
</feature>
<dbReference type="NCBIfam" id="NF037970">
    <property type="entry name" value="vanZ_1"/>
    <property type="match status" value="1"/>
</dbReference>
<gene>
    <name evidence="3" type="ORF">LX95_01382</name>
</gene>
<dbReference type="PANTHER" id="PTHR28008">
    <property type="entry name" value="DOMAIN PROTEIN, PUTATIVE (AFU_ORTHOLOGUE AFUA_3G10980)-RELATED"/>
    <property type="match status" value="1"/>
</dbReference>
<evidence type="ECO:0000313" key="3">
    <source>
        <dbReference type="EMBL" id="PZW41700.1"/>
    </source>
</evidence>
<dbReference type="AlphaFoldDB" id="A0A2W7K261"/>
<keyword evidence="1" id="KW-0812">Transmembrane</keyword>
<sequence>MQKLIKNLLAPRLTLSLAILYSLGILYVSLMRTDGLPKVNFNQIDKVFHFVAYLGLTKLWYLYYISCNLKNGLKKKSFLIIGLLAIAFGILIEIFQDVMTSYRTIDSLDVLANTLGVFTAYILALMLRLRVQNFKSNE</sequence>
<dbReference type="EMBL" id="QKYV01000003">
    <property type="protein sequence ID" value="PZW41700.1"/>
    <property type="molecule type" value="Genomic_DNA"/>
</dbReference>
<accession>A0A2W7K261</accession>
<proteinExistence type="predicted"/>
<dbReference type="Proteomes" id="UP000249542">
    <property type="component" value="Unassembled WGS sequence"/>
</dbReference>
<feature type="transmembrane region" description="Helical" evidence="1">
    <location>
        <begin position="78"/>
        <end position="98"/>
    </location>
</feature>
<protein>
    <submittedName>
        <fullName evidence="3">VanZ like protein</fullName>
    </submittedName>
</protein>
<organism evidence="3 4">
    <name type="scientific">Mesonia algae</name>
    <dbReference type="NCBI Taxonomy" id="213248"/>
    <lineage>
        <taxon>Bacteria</taxon>
        <taxon>Pseudomonadati</taxon>
        <taxon>Bacteroidota</taxon>
        <taxon>Flavobacteriia</taxon>
        <taxon>Flavobacteriales</taxon>
        <taxon>Flavobacteriaceae</taxon>
        <taxon>Mesonia</taxon>
    </lineage>
</organism>
<evidence type="ECO:0000313" key="4">
    <source>
        <dbReference type="Proteomes" id="UP000249542"/>
    </source>
</evidence>
<evidence type="ECO:0000259" key="2">
    <source>
        <dbReference type="Pfam" id="PF04892"/>
    </source>
</evidence>
<comment type="caution">
    <text evidence="3">The sequence shown here is derived from an EMBL/GenBank/DDBJ whole genome shotgun (WGS) entry which is preliminary data.</text>
</comment>
<dbReference type="Pfam" id="PF04892">
    <property type="entry name" value="VanZ"/>
    <property type="match status" value="1"/>
</dbReference>
<evidence type="ECO:0000256" key="1">
    <source>
        <dbReference type="SAM" id="Phobius"/>
    </source>
</evidence>
<feature type="domain" description="VanZ-like" evidence="2">
    <location>
        <begin position="39"/>
        <end position="127"/>
    </location>
</feature>
<reference evidence="3 4" key="1">
    <citation type="submission" date="2018-06" db="EMBL/GenBank/DDBJ databases">
        <title>Genomic Encyclopedia of Archaeal and Bacterial Type Strains, Phase II (KMG-II): from individual species to whole genera.</title>
        <authorList>
            <person name="Goeker M."/>
        </authorList>
    </citation>
    <scope>NUCLEOTIDE SEQUENCE [LARGE SCALE GENOMIC DNA]</scope>
    <source>
        <strain evidence="3 4">DSM 15361</strain>
    </source>
</reference>
<dbReference type="InterPro" id="IPR006976">
    <property type="entry name" value="VanZ-like"/>
</dbReference>
<dbReference type="RefSeq" id="WP_111540700.1">
    <property type="nucleotide sequence ID" value="NZ_QKYV01000003.1"/>
</dbReference>